<keyword evidence="2" id="KW-1185">Reference proteome</keyword>
<sequence>MATKARRRTAATTGFNMAKTAYGMAGTIWNEGKCSIIEGEALALLEAMKAVKDIGITHAIFETDSKNVVDAIHNLRGVSTPFPASNFRPEHRFFRPGRKTAD</sequence>
<comment type="caution">
    <text evidence="1">The sequence shown here is derived from an EMBL/GenBank/DDBJ whole genome shotgun (WGS) entry which is preliminary data.</text>
</comment>
<reference evidence="1" key="1">
    <citation type="submission" date="2023-10" db="EMBL/GenBank/DDBJ databases">
        <authorList>
            <person name="Rodriguez Cubillos JULIANA M."/>
            <person name="De Vega J."/>
        </authorList>
    </citation>
    <scope>NUCLEOTIDE SEQUENCE</scope>
</reference>
<evidence type="ECO:0000313" key="2">
    <source>
        <dbReference type="Proteomes" id="UP001177021"/>
    </source>
</evidence>
<dbReference type="EMBL" id="CASHSV030000001">
    <property type="protein sequence ID" value="CAJ2629185.1"/>
    <property type="molecule type" value="Genomic_DNA"/>
</dbReference>
<protein>
    <submittedName>
        <fullName evidence="1">Uncharacterized protein</fullName>
    </submittedName>
</protein>
<gene>
    <name evidence="1" type="ORF">MILVUS5_LOCUS1226</name>
</gene>
<accession>A0ACB0IAS6</accession>
<dbReference type="Proteomes" id="UP001177021">
    <property type="component" value="Unassembled WGS sequence"/>
</dbReference>
<proteinExistence type="predicted"/>
<name>A0ACB0IAS6_TRIPR</name>
<organism evidence="1 2">
    <name type="scientific">Trifolium pratense</name>
    <name type="common">Red clover</name>
    <dbReference type="NCBI Taxonomy" id="57577"/>
    <lineage>
        <taxon>Eukaryota</taxon>
        <taxon>Viridiplantae</taxon>
        <taxon>Streptophyta</taxon>
        <taxon>Embryophyta</taxon>
        <taxon>Tracheophyta</taxon>
        <taxon>Spermatophyta</taxon>
        <taxon>Magnoliopsida</taxon>
        <taxon>eudicotyledons</taxon>
        <taxon>Gunneridae</taxon>
        <taxon>Pentapetalae</taxon>
        <taxon>rosids</taxon>
        <taxon>fabids</taxon>
        <taxon>Fabales</taxon>
        <taxon>Fabaceae</taxon>
        <taxon>Papilionoideae</taxon>
        <taxon>50 kb inversion clade</taxon>
        <taxon>NPAAA clade</taxon>
        <taxon>Hologalegina</taxon>
        <taxon>IRL clade</taxon>
        <taxon>Trifolieae</taxon>
        <taxon>Trifolium</taxon>
    </lineage>
</organism>
<evidence type="ECO:0000313" key="1">
    <source>
        <dbReference type="EMBL" id="CAJ2629185.1"/>
    </source>
</evidence>